<evidence type="ECO:0000256" key="3">
    <source>
        <dbReference type="ARBA" id="ARBA00022737"/>
    </source>
</evidence>
<dbReference type="PRINTS" id="PR01705">
    <property type="entry name" value="TSP1REPEAT"/>
</dbReference>
<dbReference type="GO" id="GO:0016020">
    <property type="term" value="C:membrane"/>
    <property type="evidence" value="ECO:0007669"/>
    <property type="project" value="UniProtKB-SubCell"/>
</dbReference>
<dbReference type="AlphaFoldDB" id="A0A8K0C8N5"/>
<reference evidence="8" key="1">
    <citation type="submission" date="2019-08" db="EMBL/GenBank/DDBJ databases">
        <title>The genome of the North American firefly Photinus pyralis.</title>
        <authorList>
            <consortium name="Photinus pyralis genome working group"/>
            <person name="Fallon T.R."/>
            <person name="Sander Lower S.E."/>
            <person name="Weng J.-K."/>
        </authorList>
    </citation>
    <scope>NUCLEOTIDE SEQUENCE</scope>
    <source>
        <strain evidence="8">TRF0915ILg1</strain>
        <tissue evidence="8">Whole body</tissue>
    </source>
</reference>
<dbReference type="PANTHER" id="PTHR22906">
    <property type="entry name" value="PROPERDIN"/>
    <property type="match status" value="1"/>
</dbReference>
<gene>
    <name evidence="8" type="ORF">ILUMI_25305</name>
</gene>
<accession>A0A8K0C8N5</accession>
<evidence type="ECO:0000256" key="1">
    <source>
        <dbReference type="ARBA" id="ARBA00004167"/>
    </source>
</evidence>
<keyword evidence="9" id="KW-1185">Reference proteome</keyword>
<comment type="subcellular location">
    <subcellularLocation>
        <location evidence="1">Membrane</location>
        <topology evidence="1">Single-pass membrane protein</topology>
    </subcellularLocation>
</comment>
<keyword evidence="7" id="KW-0325">Glycoprotein</keyword>
<dbReference type="SUPFAM" id="SSF82895">
    <property type="entry name" value="TSP-1 type 1 repeat"/>
    <property type="match status" value="2"/>
</dbReference>
<evidence type="ECO:0000256" key="2">
    <source>
        <dbReference type="ARBA" id="ARBA00022692"/>
    </source>
</evidence>
<dbReference type="Pfam" id="PF00090">
    <property type="entry name" value="TSP_1"/>
    <property type="match status" value="1"/>
</dbReference>
<dbReference type="Gene3D" id="2.20.100.10">
    <property type="entry name" value="Thrombospondin type-1 (TSP1) repeat"/>
    <property type="match status" value="2"/>
</dbReference>
<dbReference type="OrthoDB" id="5973910at2759"/>
<dbReference type="Proteomes" id="UP000801492">
    <property type="component" value="Unassembled WGS sequence"/>
</dbReference>
<comment type="caution">
    <text evidence="8">The sequence shown here is derived from an EMBL/GenBank/DDBJ whole genome shotgun (WGS) entry which is preliminary data.</text>
</comment>
<dbReference type="InterPro" id="IPR000884">
    <property type="entry name" value="TSP1_rpt"/>
</dbReference>
<keyword evidence="6" id="KW-1015">Disulfide bond</keyword>
<proteinExistence type="predicted"/>
<evidence type="ECO:0000256" key="6">
    <source>
        <dbReference type="ARBA" id="ARBA00023157"/>
    </source>
</evidence>
<name>A0A8K0C8N5_IGNLU</name>
<dbReference type="EMBL" id="VTPC01090896">
    <property type="protein sequence ID" value="KAF2880866.1"/>
    <property type="molecule type" value="Genomic_DNA"/>
</dbReference>
<evidence type="ECO:0000256" key="7">
    <source>
        <dbReference type="ARBA" id="ARBA00023180"/>
    </source>
</evidence>
<dbReference type="FunFam" id="2.20.100.10:FF:000021">
    <property type="entry name" value="semaphorin-5B isoform X1"/>
    <property type="match status" value="1"/>
</dbReference>
<evidence type="ECO:0000256" key="4">
    <source>
        <dbReference type="ARBA" id="ARBA00022989"/>
    </source>
</evidence>
<dbReference type="SMART" id="SM00209">
    <property type="entry name" value="TSP1"/>
    <property type="match status" value="2"/>
</dbReference>
<sequence>MKPLNSLARKWRKTRNSIEDYTSNYVIVSKVKDFNILRDILTQDELDYAIAEVNNQQTGRTDVRNSCKYKRLTELLAGHTKKKLIKGRLQFSVNGGWSQWSSWTECRCPGSTLATGQKRTRSCNSPPPSNGGLQCQGVSVQRTKDCQTCPQAEPPRWSAWSEWSECNADCTRTRRRQCISPSGQTRRQCLGKDLQTAPCSSELCPSTQLAGIREALSYLEF</sequence>
<dbReference type="InterPro" id="IPR036383">
    <property type="entry name" value="TSP1_rpt_sf"/>
</dbReference>
<protein>
    <submittedName>
        <fullName evidence="8">Uncharacterized protein</fullName>
    </submittedName>
</protein>
<keyword evidence="3" id="KW-0677">Repeat</keyword>
<evidence type="ECO:0000313" key="9">
    <source>
        <dbReference type="Proteomes" id="UP000801492"/>
    </source>
</evidence>
<evidence type="ECO:0000256" key="5">
    <source>
        <dbReference type="ARBA" id="ARBA00023136"/>
    </source>
</evidence>
<organism evidence="8 9">
    <name type="scientific">Ignelater luminosus</name>
    <name type="common">Cucubano</name>
    <name type="synonym">Pyrophorus luminosus</name>
    <dbReference type="NCBI Taxonomy" id="2038154"/>
    <lineage>
        <taxon>Eukaryota</taxon>
        <taxon>Metazoa</taxon>
        <taxon>Ecdysozoa</taxon>
        <taxon>Arthropoda</taxon>
        <taxon>Hexapoda</taxon>
        <taxon>Insecta</taxon>
        <taxon>Pterygota</taxon>
        <taxon>Neoptera</taxon>
        <taxon>Endopterygota</taxon>
        <taxon>Coleoptera</taxon>
        <taxon>Polyphaga</taxon>
        <taxon>Elateriformia</taxon>
        <taxon>Elateroidea</taxon>
        <taxon>Elateridae</taxon>
        <taxon>Agrypninae</taxon>
        <taxon>Pyrophorini</taxon>
        <taxon>Ignelater</taxon>
    </lineage>
</organism>
<dbReference type="PROSITE" id="PS50092">
    <property type="entry name" value="TSP1"/>
    <property type="match status" value="2"/>
</dbReference>
<dbReference type="PANTHER" id="PTHR22906:SF21">
    <property type="entry name" value="SEMA DOMAIN-CONTAINING PROTEIN"/>
    <property type="match status" value="1"/>
</dbReference>
<keyword evidence="5" id="KW-0472">Membrane</keyword>
<keyword evidence="2" id="KW-0812">Transmembrane</keyword>
<dbReference type="InterPro" id="IPR052065">
    <property type="entry name" value="Compl_asym_regulator"/>
</dbReference>
<keyword evidence="4" id="KW-1133">Transmembrane helix</keyword>
<evidence type="ECO:0000313" key="8">
    <source>
        <dbReference type="EMBL" id="KAF2880866.1"/>
    </source>
</evidence>
<dbReference type="GO" id="GO:0007399">
    <property type="term" value="P:nervous system development"/>
    <property type="evidence" value="ECO:0007669"/>
    <property type="project" value="UniProtKB-ARBA"/>
</dbReference>